<dbReference type="SUPFAM" id="SSF53474">
    <property type="entry name" value="alpha/beta-Hydrolases"/>
    <property type="match status" value="1"/>
</dbReference>
<keyword evidence="1" id="KW-0378">Hydrolase</keyword>
<dbReference type="GO" id="GO:0080030">
    <property type="term" value="F:methyl indole-3-acetate esterase activity"/>
    <property type="evidence" value="ECO:0007669"/>
    <property type="project" value="TreeGrafter"/>
</dbReference>
<dbReference type="AlphaFoldDB" id="A0A2U1KAT4"/>
<dbReference type="GO" id="GO:0009694">
    <property type="term" value="P:jasmonic acid metabolic process"/>
    <property type="evidence" value="ECO:0007669"/>
    <property type="project" value="TreeGrafter"/>
</dbReference>
<dbReference type="OrthoDB" id="408373at2759"/>
<evidence type="ECO:0000313" key="3">
    <source>
        <dbReference type="EMBL" id="PWA33876.1"/>
    </source>
</evidence>
<proteinExistence type="predicted"/>
<evidence type="ECO:0000259" key="2">
    <source>
        <dbReference type="Pfam" id="PF00561"/>
    </source>
</evidence>
<accession>A0A2U1KAT4</accession>
<reference evidence="3 4" key="1">
    <citation type="journal article" date="2018" name="Mol. Plant">
        <title>The genome of Artemisia annua provides insight into the evolution of Asteraceae family and artemisinin biosynthesis.</title>
        <authorList>
            <person name="Shen Q."/>
            <person name="Zhang L."/>
            <person name="Liao Z."/>
            <person name="Wang S."/>
            <person name="Yan T."/>
            <person name="Shi P."/>
            <person name="Liu M."/>
            <person name="Fu X."/>
            <person name="Pan Q."/>
            <person name="Wang Y."/>
            <person name="Lv Z."/>
            <person name="Lu X."/>
            <person name="Zhang F."/>
            <person name="Jiang W."/>
            <person name="Ma Y."/>
            <person name="Chen M."/>
            <person name="Hao X."/>
            <person name="Li L."/>
            <person name="Tang Y."/>
            <person name="Lv G."/>
            <person name="Zhou Y."/>
            <person name="Sun X."/>
            <person name="Brodelius P.E."/>
            <person name="Rose J.K.C."/>
            <person name="Tang K."/>
        </authorList>
    </citation>
    <scope>NUCLEOTIDE SEQUENCE [LARGE SCALE GENOMIC DNA]</scope>
    <source>
        <strain evidence="4">cv. Huhao1</strain>
        <tissue evidence="3">Leaf</tissue>
    </source>
</reference>
<comment type="caution">
    <text evidence="3">The sequence shown here is derived from an EMBL/GenBank/DDBJ whole genome shotgun (WGS) entry which is preliminary data.</text>
</comment>
<organism evidence="3 4">
    <name type="scientific">Artemisia annua</name>
    <name type="common">Sweet wormwood</name>
    <dbReference type="NCBI Taxonomy" id="35608"/>
    <lineage>
        <taxon>Eukaryota</taxon>
        <taxon>Viridiplantae</taxon>
        <taxon>Streptophyta</taxon>
        <taxon>Embryophyta</taxon>
        <taxon>Tracheophyta</taxon>
        <taxon>Spermatophyta</taxon>
        <taxon>Magnoliopsida</taxon>
        <taxon>eudicotyledons</taxon>
        <taxon>Gunneridae</taxon>
        <taxon>Pentapetalae</taxon>
        <taxon>asterids</taxon>
        <taxon>campanulids</taxon>
        <taxon>Asterales</taxon>
        <taxon>Asteraceae</taxon>
        <taxon>Asteroideae</taxon>
        <taxon>Anthemideae</taxon>
        <taxon>Artemisiinae</taxon>
        <taxon>Artemisia</taxon>
    </lineage>
</organism>
<gene>
    <name evidence="3" type="ORF">CTI12_AA624450</name>
</gene>
<evidence type="ECO:0000256" key="1">
    <source>
        <dbReference type="ARBA" id="ARBA00022801"/>
    </source>
</evidence>
<dbReference type="Gene3D" id="3.40.50.1820">
    <property type="entry name" value="alpha/beta hydrolase"/>
    <property type="match status" value="1"/>
</dbReference>
<dbReference type="EMBL" id="PKPP01024904">
    <property type="protein sequence ID" value="PWA33876.1"/>
    <property type="molecule type" value="Genomic_DNA"/>
</dbReference>
<dbReference type="STRING" id="35608.A0A2U1KAT4"/>
<evidence type="ECO:0000313" key="4">
    <source>
        <dbReference type="Proteomes" id="UP000245207"/>
    </source>
</evidence>
<dbReference type="GO" id="GO:0080032">
    <property type="term" value="F:methyl jasmonate esterase activity"/>
    <property type="evidence" value="ECO:0007669"/>
    <property type="project" value="TreeGrafter"/>
</dbReference>
<dbReference type="InterPro" id="IPR000073">
    <property type="entry name" value="AB_hydrolase_1"/>
</dbReference>
<dbReference type="Pfam" id="PF00561">
    <property type="entry name" value="Abhydrolase_1"/>
    <property type="match status" value="1"/>
</dbReference>
<dbReference type="GO" id="GO:0009696">
    <property type="term" value="P:salicylic acid metabolic process"/>
    <property type="evidence" value="ECO:0007669"/>
    <property type="project" value="TreeGrafter"/>
</dbReference>
<keyword evidence="4" id="KW-1185">Reference proteome</keyword>
<feature type="domain" description="AB hydrolase-1" evidence="2">
    <location>
        <begin position="11"/>
        <end position="128"/>
    </location>
</feature>
<sequence length="265" mass="29718">MGSDHSDEQKHFVLVHGLCHGAWSWFKLKPLLEAMGHRVSAFDLLASGINTKVIQQVHTLSDYTMPLLEFMATLLPEEKVVLVGHSFGGMSISLAMEKFPDKISLAVFLSATIPDYVHKPSYVLDKYIQSRSAEDWSDTQISPYGSENESETSILFGPKLLASNLYQLCSKEDLELGKILVRPGSLFLNDLDKEQPFSEKGYGSVTRVCAIAVEDKTIPKEFQRWMISNSPVTEVKELKEVDHMLMLSDPNQVCAYLVDVALRYA</sequence>
<dbReference type="Proteomes" id="UP000245207">
    <property type="component" value="Unassembled WGS sequence"/>
</dbReference>
<name>A0A2U1KAT4_ARTAN</name>
<protein>
    <submittedName>
        <fullName evidence="3">Polyneuridine-aldehyde esterase</fullName>
    </submittedName>
</protein>
<dbReference type="PANTHER" id="PTHR10992">
    <property type="entry name" value="METHYLESTERASE FAMILY MEMBER"/>
    <property type="match status" value="1"/>
</dbReference>
<dbReference type="PANTHER" id="PTHR10992:SF1083">
    <property type="entry name" value="METHYLESTERASE 1"/>
    <property type="match status" value="1"/>
</dbReference>
<dbReference type="FunFam" id="3.40.50.1820:FF:000051">
    <property type="entry name" value="(S)-hydroxynitrile lyase"/>
    <property type="match status" value="1"/>
</dbReference>
<dbReference type="InterPro" id="IPR045889">
    <property type="entry name" value="MES/HNL"/>
</dbReference>
<dbReference type="InterPro" id="IPR029058">
    <property type="entry name" value="AB_hydrolase_fold"/>
</dbReference>
<dbReference type="GO" id="GO:0080031">
    <property type="term" value="F:methyl salicylate esterase activity"/>
    <property type="evidence" value="ECO:0007669"/>
    <property type="project" value="TreeGrafter"/>
</dbReference>